<proteinExistence type="inferred from homology"/>
<gene>
    <name evidence="6" type="primary">rsmG</name>
    <name evidence="7" type="ORF">GCM10012275_55600</name>
</gene>
<accession>A0A8J3CJN9</accession>
<evidence type="ECO:0000256" key="4">
    <source>
        <dbReference type="ARBA" id="ARBA00022679"/>
    </source>
</evidence>
<evidence type="ECO:0000256" key="3">
    <source>
        <dbReference type="ARBA" id="ARBA00022603"/>
    </source>
</evidence>
<name>A0A8J3CJN9_9PSEU</name>
<sequence length="319" mass="33738">MAAGYVGLEAGRFASPGILLHGPGAPWFHVKQAARPRGEPLRRWLGRGVVPAAEAWCPRSDGAPPGGVSRETPPVGALTFHVKHGVDEVSEPARDPIQPPPVAERVFGLRLPLAVRYARLLAEHGVVRGLIGPREVERIWDRHVLNSAVVSELLPEGWRVVDVGSGAGLPGIPLAIARPDLEVVLLEPMARRVAWLEDVAWELGLAMSIVRGRAEEGVVRERLAGSDAATARAVAPLARLAQWSLPLVRPGGRLLALKGASAAEELTRDAAAVSAAGGVRSEIVSCGGGVLDAPTTVVVIERGAGTSDRDGGRRRRKDR</sequence>
<keyword evidence="5 6" id="KW-0949">S-adenosyl-L-methionine</keyword>
<comment type="similarity">
    <text evidence="6">Belongs to the methyltransferase superfamily. RNA methyltransferase RsmG family.</text>
</comment>
<dbReference type="Gene3D" id="3.40.50.150">
    <property type="entry name" value="Vaccinia Virus protein VP39"/>
    <property type="match status" value="1"/>
</dbReference>
<dbReference type="InterPro" id="IPR029063">
    <property type="entry name" value="SAM-dependent_MTases_sf"/>
</dbReference>
<dbReference type="Pfam" id="PF02527">
    <property type="entry name" value="GidB"/>
    <property type="match status" value="1"/>
</dbReference>
<evidence type="ECO:0000256" key="1">
    <source>
        <dbReference type="ARBA" id="ARBA00022490"/>
    </source>
</evidence>
<reference evidence="7" key="1">
    <citation type="journal article" date="2014" name="Int. J. Syst. Evol. Microbiol.">
        <title>Complete genome sequence of Corynebacterium casei LMG S-19264T (=DSM 44701T), isolated from a smear-ripened cheese.</title>
        <authorList>
            <consortium name="US DOE Joint Genome Institute (JGI-PGF)"/>
            <person name="Walter F."/>
            <person name="Albersmeier A."/>
            <person name="Kalinowski J."/>
            <person name="Ruckert C."/>
        </authorList>
    </citation>
    <scope>NUCLEOTIDE SEQUENCE</scope>
    <source>
        <strain evidence="7">CGMCC 4.5737</strain>
    </source>
</reference>
<comment type="caution">
    <text evidence="6">Lacks conserved residue(s) required for the propagation of feature annotation.</text>
</comment>
<comment type="subcellular location">
    <subcellularLocation>
        <location evidence="6">Cytoplasm</location>
    </subcellularLocation>
</comment>
<evidence type="ECO:0000256" key="2">
    <source>
        <dbReference type="ARBA" id="ARBA00022552"/>
    </source>
</evidence>
<feature type="binding site" evidence="6">
    <location>
        <begin position="214"/>
        <end position="215"/>
    </location>
    <ligand>
        <name>S-adenosyl-L-methionine</name>
        <dbReference type="ChEBI" id="CHEBI:59789"/>
    </ligand>
</feature>
<feature type="binding site" evidence="6">
    <location>
        <position position="169"/>
    </location>
    <ligand>
        <name>S-adenosyl-L-methionine</name>
        <dbReference type="ChEBI" id="CHEBI:59789"/>
    </ligand>
</feature>
<evidence type="ECO:0000313" key="7">
    <source>
        <dbReference type="EMBL" id="GGM77815.1"/>
    </source>
</evidence>
<keyword evidence="3 6" id="KW-0489">Methyltransferase</keyword>
<comment type="function">
    <text evidence="6">Specifically methylates the N7 position of a guanine in 16S rRNA.</text>
</comment>
<dbReference type="GO" id="GO:0005829">
    <property type="term" value="C:cytosol"/>
    <property type="evidence" value="ECO:0007669"/>
    <property type="project" value="TreeGrafter"/>
</dbReference>
<keyword evidence="4 6" id="KW-0808">Transferase</keyword>
<organism evidence="7 8">
    <name type="scientific">Longimycelium tulufanense</name>
    <dbReference type="NCBI Taxonomy" id="907463"/>
    <lineage>
        <taxon>Bacteria</taxon>
        <taxon>Bacillati</taxon>
        <taxon>Actinomycetota</taxon>
        <taxon>Actinomycetes</taxon>
        <taxon>Pseudonocardiales</taxon>
        <taxon>Pseudonocardiaceae</taxon>
        <taxon>Longimycelium</taxon>
    </lineage>
</organism>
<dbReference type="GO" id="GO:0070043">
    <property type="term" value="F:rRNA (guanine-N7-)-methyltransferase activity"/>
    <property type="evidence" value="ECO:0007669"/>
    <property type="project" value="UniProtKB-UniRule"/>
</dbReference>
<dbReference type="EMBL" id="BMMK01000040">
    <property type="protein sequence ID" value="GGM77815.1"/>
    <property type="molecule type" value="Genomic_DNA"/>
</dbReference>
<feature type="binding site" evidence="6">
    <location>
        <position position="232"/>
    </location>
    <ligand>
        <name>S-adenosyl-L-methionine</name>
        <dbReference type="ChEBI" id="CHEBI:59789"/>
    </ligand>
</feature>
<dbReference type="AlphaFoldDB" id="A0A8J3CJN9"/>
<protein>
    <recommendedName>
        <fullName evidence="6">Ribosomal RNA small subunit methyltransferase G</fullName>
        <ecNumber evidence="6">2.1.1.-</ecNumber>
    </recommendedName>
    <alternativeName>
        <fullName evidence="6">16S rRNA 7-methylguanosine methyltransferase</fullName>
        <shortName evidence="6">16S rRNA m7G methyltransferase</shortName>
    </alternativeName>
</protein>
<evidence type="ECO:0000256" key="6">
    <source>
        <dbReference type="HAMAP-Rule" id="MF_00074"/>
    </source>
</evidence>
<comment type="caution">
    <text evidence="7">The sequence shown here is derived from an EMBL/GenBank/DDBJ whole genome shotgun (WGS) entry which is preliminary data.</text>
</comment>
<dbReference type="EC" id="2.1.1.-" evidence="6"/>
<reference evidence="7" key="2">
    <citation type="submission" date="2020-09" db="EMBL/GenBank/DDBJ databases">
        <authorList>
            <person name="Sun Q."/>
            <person name="Zhou Y."/>
        </authorList>
    </citation>
    <scope>NUCLEOTIDE SEQUENCE</scope>
    <source>
        <strain evidence="7">CGMCC 4.5737</strain>
    </source>
</reference>
<evidence type="ECO:0000256" key="5">
    <source>
        <dbReference type="ARBA" id="ARBA00022691"/>
    </source>
</evidence>
<keyword evidence="2 6" id="KW-0698">rRNA processing</keyword>
<dbReference type="InterPro" id="IPR003682">
    <property type="entry name" value="rRNA_ssu_MeTfrase_G"/>
</dbReference>
<feature type="binding site" evidence="6">
    <location>
        <position position="164"/>
    </location>
    <ligand>
        <name>S-adenosyl-L-methionine</name>
        <dbReference type="ChEBI" id="CHEBI:59789"/>
    </ligand>
</feature>
<dbReference type="HAMAP" id="MF_00074">
    <property type="entry name" value="16SrRNA_methyltr_G"/>
    <property type="match status" value="1"/>
</dbReference>
<keyword evidence="1 6" id="KW-0963">Cytoplasm</keyword>
<keyword evidence="8" id="KW-1185">Reference proteome</keyword>
<evidence type="ECO:0000313" key="8">
    <source>
        <dbReference type="Proteomes" id="UP000637578"/>
    </source>
</evidence>
<dbReference type="PANTHER" id="PTHR31760">
    <property type="entry name" value="S-ADENOSYL-L-METHIONINE-DEPENDENT METHYLTRANSFERASES SUPERFAMILY PROTEIN"/>
    <property type="match status" value="1"/>
</dbReference>
<dbReference type="Proteomes" id="UP000637578">
    <property type="component" value="Unassembled WGS sequence"/>
</dbReference>
<dbReference type="NCBIfam" id="TIGR00138">
    <property type="entry name" value="rsmG_gidB"/>
    <property type="match status" value="1"/>
</dbReference>
<dbReference type="SUPFAM" id="SSF53335">
    <property type="entry name" value="S-adenosyl-L-methionine-dependent methyltransferases"/>
    <property type="match status" value="1"/>
</dbReference>
<dbReference type="PANTHER" id="PTHR31760:SF0">
    <property type="entry name" value="S-ADENOSYL-L-METHIONINE-DEPENDENT METHYLTRANSFERASES SUPERFAMILY PROTEIN"/>
    <property type="match status" value="1"/>
</dbReference>